<dbReference type="EMBL" id="QEAQ01000014">
    <property type="protein sequence ID" value="TPX60538.1"/>
    <property type="molecule type" value="Genomic_DNA"/>
</dbReference>
<keyword evidence="1" id="KW-0812">Transmembrane</keyword>
<gene>
    <name evidence="2" type="ORF">PhCBS80983_g01741</name>
</gene>
<keyword evidence="3" id="KW-1185">Reference proteome</keyword>
<organism evidence="2 3">
    <name type="scientific">Powellomyces hirtus</name>
    <dbReference type="NCBI Taxonomy" id="109895"/>
    <lineage>
        <taxon>Eukaryota</taxon>
        <taxon>Fungi</taxon>
        <taxon>Fungi incertae sedis</taxon>
        <taxon>Chytridiomycota</taxon>
        <taxon>Chytridiomycota incertae sedis</taxon>
        <taxon>Chytridiomycetes</taxon>
        <taxon>Spizellomycetales</taxon>
        <taxon>Powellomycetaceae</taxon>
        <taxon>Powellomyces</taxon>
    </lineage>
</organism>
<dbReference type="Proteomes" id="UP000318582">
    <property type="component" value="Unassembled WGS sequence"/>
</dbReference>
<dbReference type="AlphaFoldDB" id="A0A507EBG6"/>
<protein>
    <submittedName>
        <fullName evidence="2">Uncharacterized protein</fullName>
    </submittedName>
</protein>
<accession>A0A507EBG6</accession>
<sequence>MDNFVIVIGSWMISNASRLAILRWLSTASYFFGCLTTPFLFLIAYEFCHTLHGGPKRRLLYHDQFGRIGVAILAFSFATYSIVDFFAHSRVTGALSLRRHTGLPVYEIEGGELPATFCTSVFGTVMLLLAGGCLWARTRYPWLSLVQLVILFGRVTSMFSEPHHVLAEASWDLLLSVSLVMTATHVIRNSDEVVEERVQSLLGEDGLRWYGALEARDEILAHRPLKSSGKSGTASSHGEQCTVGTVERLNSDQTIIDV</sequence>
<evidence type="ECO:0000313" key="3">
    <source>
        <dbReference type="Proteomes" id="UP000318582"/>
    </source>
</evidence>
<comment type="caution">
    <text evidence="2">The sequence shown here is derived from an EMBL/GenBank/DDBJ whole genome shotgun (WGS) entry which is preliminary data.</text>
</comment>
<name>A0A507EBG6_9FUNG</name>
<feature type="transmembrane region" description="Helical" evidence="1">
    <location>
        <begin position="65"/>
        <end position="83"/>
    </location>
</feature>
<feature type="transmembrane region" description="Helical" evidence="1">
    <location>
        <begin position="113"/>
        <end position="135"/>
    </location>
</feature>
<evidence type="ECO:0000313" key="2">
    <source>
        <dbReference type="EMBL" id="TPX60538.1"/>
    </source>
</evidence>
<reference evidence="2 3" key="1">
    <citation type="journal article" date="2019" name="Sci. Rep.">
        <title>Comparative genomics of chytrid fungi reveal insights into the obligate biotrophic and pathogenic lifestyle of Synchytrium endobioticum.</title>
        <authorList>
            <person name="van de Vossenberg B.T.L.H."/>
            <person name="Warris S."/>
            <person name="Nguyen H.D.T."/>
            <person name="van Gent-Pelzer M.P.E."/>
            <person name="Joly D.L."/>
            <person name="van de Geest H.C."/>
            <person name="Bonants P.J.M."/>
            <person name="Smith D.S."/>
            <person name="Levesque C.A."/>
            <person name="van der Lee T.A.J."/>
        </authorList>
    </citation>
    <scope>NUCLEOTIDE SEQUENCE [LARGE SCALE GENOMIC DNA]</scope>
    <source>
        <strain evidence="2 3">CBS 809.83</strain>
    </source>
</reference>
<feature type="transmembrane region" description="Helical" evidence="1">
    <location>
        <begin position="20"/>
        <end position="45"/>
    </location>
</feature>
<evidence type="ECO:0000256" key="1">
    <source>
        <dbReference type="SAM" id="Phobius"/>
    </source>
</evidence>
<keyword evidence="1" id="KW-1133">Transmembrane helix</keyword>
<proteinExistence type="predicted"/>
<keyword evidence="1" id="KW-0472">Membrane</keyword>